<dbReference type="SUPFAM" id="SSF56112">
    <property type="entry name" value="Protein kinase-like (PK-like)"/>
    <property type="match status" value="1"/>
</dbReference>
<dbReference type="EMBL" id="FN668638">
    <property type="protein sequence ID" value="CBK19614.2"/>
    <property type="molecule type" value="Genomic_DNA"/>
</dbReference>
<dbReference type="InterPro" id="IPR000719">
    <property type="entry name" value="Prot_kinase_dom"/>
</dbReference>
<evidence type="ECO:0000256" key="11">
    <source>
        <dbReference type="ARBA" id="ARBA00048679"/>
    </source>
</evidence>
<evidence type="ECO:0000256" key="8">
    <source>
        <dbReference type="ARBA" id="ARBA00022777"/>
    </source>
</evidence>
<dbReference type="CDD" id="cd14079">
    <property type="entry name" value="STKc_AMPK_alpha"/>
    <property type="match status" value="1"/>
</dbReference>
<dbReference type="Gene3D" id="1.10.510.10">
    <property type="entry name" value="Transferase(Phosphotransferase) domain 1"/>
    <property type="match status" value="1"/>
</dbReference>
<keyword evidence="16" id="KW-1185">Reference proteome</keyword>
<dbReference type="GO" id="GO:0004674">
    <property type="term" value="F:protein serine/threonine kinase activity"/>
    <property type="evidence" value="ECO:0007669"/>
    <property type="project" value="UniProtKB-KW"/>
</dbReference>
<evidence type="ECO:0000313" key="16">
    <source>
        <dbReference type="Proteomes" id="UP000008312"/>
    </source>
</evidence>
<keyword evidence="8" id="KW-0418">Kinase</keyword>
<protein>
    <recommendedName>
        <fullName evidence="3">non-specific serine/threonine protein kinase</fullName>
        <ecNumber evidence="3">2.7.11.1</ecNumber>
    </recommendedName>
</protein>
<dbReference type="PROSITE" id="PS50011">
    <property type="entry name" value="PROTEIN_KINASE_DOM"/>
    <property type="match status" value="1"/>
</dbReference>
<dbReference type="PROSITE" id="PS00108">
    <property type="entry name" value="PROTEIN_KINASE_ST"/>
    <property type="match status" value="1"/>
</dbReference>
<evidence type="ECO:0000256" key="5">
    <source>
        <dbReference type="ARBA" id="ARBA00022527"/>
    </source>
</evidence>
<dbReference type="GO" id="GO:0005737">
    <property type="term" value="C:cytoplasm"/>
    <property type="evidence" value="ECO:0007669"/>
    <property type="project" value="UniProtKB-SubCell"/>
</dbReference>
<dbReference type="Proteomes" id="UP000008312">
    <property type="component" value="Unassembled WGS sequence"/>
</dbReference>
<dbReference type="SMART" id="SM00220">
    <property type="entry name" value="S_TKc"/>
    <property type="match status" value="1"/>
</dbReference>
<feature type="binding site" evidence="12">
    <location>
        <position position="40"/>
    </location>
    <ligand>
        <name>ATP</name>
        <dbReference type="ChEBI" id="CHEBI:30616"/>
    </ligand>
</feature>
<evidence type="ECO:0000256" key="7">
    <source>
        <dbReference type="ARBA" id="ARBA00022741"/>
    </source>
</evidence>
<dbReference type="PROSITE" id="PS00107">
    <property type="entry name" value="PROTEIN_KINASE_ATP"/>
    <property type="match status" value="1"/>
</dbReference>
<evidence type="ECO:0000256" key="6">
    <source>
        <dbReference type="ARBA" id="ARBA00022679"/>
    </source>
</evidence>
<accession>D8LUX5</accession>
<gene>
    <name evidence="15" type="ORF">GSBLH_T00000067001</name>
</gene>
<keyword evidence="6" id="KW-0808">Transferase</keyword>
<dbReference type="InterPro" id="IPR008271">
    <property type="entry name" value="Ser/Thr_kinase_AS"/>
</dbReference>
<keyword evidence="5 13" id="KW-0723">Serine/threonine-protein kinase</keyword>
<dbReference type="FunFam" id="1.10.510.10:FF:001222">
    <property type="entry name" value="Serine/threonine-protein kinase ppk25"/>
    <property type="match status" value="1"/>
</dbReference>
<evidence type="ECO:0000256" key="12">
    <source>
        <dbReference type="PROSITE-ProRule" id="PRU10141"/>
    </source>
</evidence>
<comment type="subcellular location">
    <subcellularLocation>
        <location evidence="1">Cytoplasm</location>
    </subcellularLocation>
</comment>
<evidence type="ECO:0000259" key="14">
    <source>
        <dbReference type="PROSITE" id="PS50011"/>
    </source>
</evidence>
<name>D8LUX5_BLAHO</name>
<dbReference type="RefSeq" id="XP_012893662.1">
    <property type="nucleotide sequence ID" value="XM_013038208.1"/>
</dbReference>
<evidence type="ECO:0000256" key="9">
    <source>
        <dbReference type="ARBA" id="ARBA00022840"/>
    </source>
</evidence>
<dbReference type="GO" id="GO:0035556">
    <property type="term" value="P:intracellular signal transduction"/>
    <property type="evidence" value="ECO:0007669"/>
    <property type="project" value="TreeGrafter"/>
</dbReference>
<dbReference type="PANTHER" id="PTHR24346:SF82">
    <property type="entry name" value="KP78A-RELATED"/>
    <property type="match status" value="1"/>
</dbReference>
<evidence type="ECO:0000256" key="3">
    <source>
        <dbReference type="ARBA" id="ARBA00012513"/>
    </source>
</evidence>
<comment type="similarity">
    <text evidence="2">Belongs to the protein kinase superfamily. CAMK Ser/Thr protein kinase family. SNF1 subfamily.</text>
</comment>
<evidence type="ECO:0000256" key="2">
    <source>
        <dbReference type="ARBA" id="ARBA00006234"/>
    </source>
</evidence>
<evidence type="ECO:0000256" key="13">
    <source>
        <dbReference type="RuleBase" id="RU000304"/>
    </source>
</evidence>
<evidence type="ECO:0000256" key="10">
    <source>
        <dbReference type="ARBA" id="ARBA00047899"/>
    </source>
</evidence>
<dbReference type="OrthoDB" id="193931at2759"/>
<organism evidence="15">
    <name type="scientific">Blastocystis hominis</name>
    <dbReference type="NCBI Taxonomy" id="12968"/>
    <lineage>
        <taxon>Eukaryota</taxon>
        <taxon>Sar</taxon>
        <taxon>Stramenopiles</taxon>
        <taxon>Bigyra</taxon>
        <taxon>Opalozoa</taxon>
        <taxon>Opalinata</taxon>
        <taxon>Blastocystidae</taxon>
        <taxon>Blastocystis</taxon>
    </lineage>
</organism>
<dbReference type="FunFam" id="3.30.200.20:FF:000236">
    <property type="entry name" value="Non-specific serine/threonine protein kinase"/>
    <property type="match status" value="1"/>
</dbReference>
<comment type="catalytic activity">
    <reaction evidence="11">
        <text>L-seryl-[protein] + ATP = O-phospho-L-seryl-[protein] + ADP + H(+)</text>
        <dbReference type="Rhea" id="RHEA:17989"/>
        <dbReference type="Rhea" id="RHEA-COMP:9863"/>
        <dbReference type="Rhea" id="RHEA-COMP:11604"/>
        <dbReference type="ChEBI" id="CHEBI:15378"/>
        <dbReference type="ChEBI" id="CHEBI:29999"/>
        <dbReference type="ChEBI" id="CHEBI:30616"/>
        <dbReference type="ChEBI" id="CHEBI:83421"/>
        <dbReference type="ChEBI" id="CHEBI:456216"/>
        <dbReference type="EC" id="2.7.11.1"/>
    </reaction>
</comment>
<reference evidence="15" key="1">
    <citation type="submission" date="2010-02" db="EMBL/GenBank/DDBJ databases">
        <title>Sequencing and annotation of the Blastocystis hominis genome.</title>
        <authorList>
            <person name="Wincker P."/>
        </authorList>
    </citation>
    <scope>NUCLEOTIDE SEQUENCE</scope>
    <source>
        <strain evidence="15">Singapore isolate B</strain>
    </source>
</reference>
<comment type="catalytic activity">
    <reaction evidence="10">
        <text>L-threonyl-[protein] + ATP = O-phospho-L-threonyl-[protein] + ADP + H(+)</text>
        <dbReference type="Rhea" id="RHEA:46608"/>
        <dbReference type="Rhea" id="RHEA-COMP:11060"/>
        <dbReference type="Rhea" id="RHEA-COMP:11605"/>
        <dbReference type="ChEBI" id="CHEBI:15378"/>
        <dbReference type="ChEBI" id="CHEBI:30013"/>
        <dbReference type="ChEBI" id="CHEBI:30616"/>
        <dbReference type="ChEBI" id="CHEBI:61977"/>
        <dbReference type="ChEBI" id="CHEBI:456216"/>
        <dbReference type="EC" id="2.7.11.1"/>
    </reaction>
</comment>
<dbReference type="EC" id="2.7.11.1" evidence="3"/>
<dbReference type="AlphaFoldDB" id="D8LUX5"/>
<dbReference type="GO" id="GO:0005524">
    <property type="term" value="F:ATP binding"/>
    <property type="evidence" value="ECO:0007669"/>
    <property type="project" value="UniProtKB-UniRule"/>
</dbReference>
<feature type="domain" description="Protein kinase" evidence="14">
    <location>
        <begin position="11"/>
        <end position="263"/>
    </location>
</feature>
<dbReference type="OMA" id="MLNASMP"/>
<dbReference type="InterPro" id="IPR017441">
    <property type="entry name" value="Protein_kinase_ATP_BS"/>
</dbReference>
<evidence type="ECO:0000256" key="4">
    <source>
        <dbReference type="ARBA" id="ARBA00022490"/>
    </source>
</evidence>
<evidence type="ECO:0000256" key="1">
    <source>
        <dbReference type="ARBA" id="ARBA00004496"/>
    </source>
</evidence>
<dbReference type="InParanoid" id="D8LUX5"/>
<keyword evidence="7 12" id="KW-0547">Nucleotide-binding</keyword>
<sequence>MPTDYVDLGPYRFEKTLGSGSFGKVKLAVHRYTQTKVAIKILSKEKINKLDMSSKVKREINILRLFKHPHIVRLYEVIDTPTDLFLVTEYVEGGELFEYIVHNGKLSEQEARRFFQQIISGIEYCHMHGVVHRDLKPENLLLDENRNIKIADFGLANFLEDGCFLSTSCGSPNYAAPEVISGRLYAGPEVDIWSCGVILYALLCGRLPFDDENISALFRKIKNGLYRLPSFLSKGARDLIPELLMNDPVKRITIPELRKLAWFQTSCPPYLAIPWEDYEKNHLYAFPAGVTPEFPRLTPRNSWSRS</sequence>
<evidence type="ECO:0000313" key="15">
    <source>
        <dbReference type="EMBL" id="CBK19614.2"/>
    </source>
</evidence>
<dbReference type="Pfam" id="PF00069">
    <property type="entry name" value="Pkinase"/>
    <property type="match status" value="1"/>
</dbReference>
<keyword evidence="4" id="KW-0963">Cytoplasm</keyword>
<dbReference type="InterPro" id="IPR011009">
    <property type="entry name" value="Kinase-like_dom_sf"/>
</dbReference>
<keyword evidence="9 12" id="KW-0067">ATP-binding</keyword>
<proteinExistence type="inferred from homology"/>
<dbReference type="PANTHER" id="PTHR24346">
    <property type="entry name" value="MAP/MICROTUBULE AFFINITY-REGULATING KINASE"/>
    <property type="match status" value="1"/>
</dbReference>
<dbReference type="GeneID" id="24917389"/>